<gene>
    <name evidence="1" type="ORF">CERZMDRAFT_101861</name>
</gene>
<organism evidence="1 2">
    <name type="scientific">Cercospora zeae-maydis SCOH1-5</name>
    <dbReference type="NCBI Taxonomy" id="717836"/>
    <lineage>
        <taxon>Eukaryota</taxon>
        <taxon>Fungi</taxon>
        <taxon>Dikarya</taxon>
        <taxon>Ascomycota</taxon>
        <taxon>Pezizomycotina</taxon>
        <taxon>Dothideomycetes</taxon>
        <taxon>Dothideomycetidae</taxon>
        <taxon>Mycosphaerellales</taxon>
        <taxon>Mycosphaerellaceae</taxon>
        <taxon>Cercospora</taxon>
    </lineage>
</organism>
<accession>A0A6A6F401</accession>
<dbReference type="EMBL" id="ML992698">
    <property type="protein sequence ID" value="KAF2208014.1"/>
    <property type="molecule type" value="Genomic_DNA"/>
</dbReference>
<keyword evidence="2" id="KW-1185">Reference proteome</keyword>
<protein>
    <submittedName>
        <fullName evidence="1">Uncharacterized protein</fullName>
    </submittedName>
</protein>
<dbReference type="Proteomes" id="UP000799539">
    <property type="component" value="Unassembled WGS sequence"/>
</dbReference>
<name>A0A6A6F401_9PEZI</name>
<proteinExistence type="predicted"/>
<evidence type="ECO:0000313" key="1">
    <source>
        <dbReference type="EMBL" id="KAF2208014.1"/>
    </source>
</evidence>
<reference evidence="1" key="1">
    <citation type="journal article" date="2020" name="Stud. Mycol.">
        <title>101 Dothideomycetes genomes: a test case for predicting lifestyles and emergence of pathogens.</title>
        <authorList>
            <person name="Haridas S."/>
            <person name="Albert R."/>
            <person name="Binder M."/>
            <person name="Bloem J."/>
            <person name="Labutti K."/>
            <person name="Salamov A."/>
            <person name="Andreopoulos B."/>
            <person name="Baker S."/>
            <person name="Barry K."/>
            <person name="Bills G."/>
            <person name="Bluhm B."/>
            <person name="Cannon C."/>
            <person name="Castanera R."/>
            <person name="Culley D."/>
            <person name="Daum C."/>
            <person name="Ezra D."/>
            <person name="Gonzalez J."/>
            <person name="Henrissat B."/>
            <person name="Kuo A."/>
            <person name="Liang C."/>
            <person name="Lipzen A."/>
            <person name="Lutzoni F."/>
            <person name="Magnuson J."/>
            <person name="Mondo S."/>
            <person name="Nolan M."/>
            <person name="Ohm R."/>
            <person name="Pangilinan J."/>
            <person name="Park H.-J."/>
            <person name="Ramirez L."/>
            <person name="Alfaro M."/>
            <person name="Sun H."/>
            <person name="Tritt A."/>
            <person name="Yoshinaga Y."/>
            <person name="Zwiers L.-H."/>
            <person name="Turgeon B."/>
            <person name="Goodwin S."/>
            <person name="Spatafora J."/>
            <person name="Crous P."/>
            <person name="Grigoriev I."/>
        </authorList>
    </citation>
    <scope>NUCLEOTIDE SEQUENCE</scope>
    <source>
        <strain evidence="1">SCOH1-5</strain>
    </source>
</reference>
<evidence type="ECO:0000313" key="2">
    <source>
        <dbReference type="Proteomes" id="UP000799539"/>
    </source>
</evidence>
<sequence>MSIYEELKAVGGAVFGADGSPVFIHTDNNGNYHLRLLNNDHATQTVLQVMTVDAVAVSTTVRKGTPYSVQEAIANMLQSQIPVGLHIYIRHVFERIVRAYHTLNPSCASRNHGCFLGEVDDAGIMDVDDIPPSSRSGPVTQSISGKSKALTGGHKGIGWNMHGLCTAFTCGINAKSQQPRERGWPARPMLALLYLEVF</sequence>
<dbReference type="AlphaFoldDB" id="A0A6A6F401"/>